<keyword evidence="2" id="KW-1185">Reference proteome</keyword>
<accession>A0A5C6AWM7</accession>
<proteinExistence type="predicted"/>
<dbReference type="AlphaFoldDB" id="A0A5C6AWM7"/>
<organism evidence="1 2">
    <name type="scientific">Stieleria varia</name>
    <dbReference type="NCBI Taxonomy" id="2528005"/>
    <lineage>
        <taxon>Bacteria</taxon>
        <taxon>Pseudomonadati</taxon>
        <taxon>Planctomycetota</taxon>
        <taxon>Planctomycetia</taxon>
        <taxon>Pirellulales</taxon>
        <taxon>Pirellulaceae</taxon>
        <taxon>Stieleria</taxon>
    </lineage>
</organism>
<reference evidence="1 2" key="1">
    <citation type="submission" date="2019-02" db="EMBL/GenBank/DDBJ databases">
        <title>Deep-cultivation of Planctomycetes and their phenomic and genomic characterization uncovers novel biology.</title>
        <authorList>
            <person name="Wiegand S."/>
            <person name="Jogler M."/>
            <person name="Boedeker C."/>
            <person name="Pinto D."/>
            <person name="Vollmers J."/>
            <person name="Rivas-Marin E."/>
            <person name="Kohn T."/>
            <person name="Peeters S.H."/>
            <person name="Heuer A."/>
            <person name="Rast P."/>
            <person name="Oberbeckmann S."/>
            <person name="Bunk B."/>
            <person name="Jeske O."/>
            <person name="Meyerdierks A."/>
            <person name="Storesund J.E."/>
            <person name="Kallscheuer N."/>
            <person name="Luecker S."/>
            <person name="Lage O.M."/>
            <person name="Pohl T."/>
            <person name="Merkel B.J."/>
            <person name="Hornburger P."/>
            <person name="Mueller R.-W."/>
            <person name="Bruemmer F."/>
            <person name="Labrenz M."/>
            <person name="Spormann A.M."/>
            <person name="Op Den Camp H."/>
            <person name="Overmann J."/>
            <person name="Amann R."/>
            <person name="Jetten M.S.M."/>
            <person name="Mascher T."/>
            <person name="Medema M.H."/>
            <person name="Devos D.P."/>
            <person name="Kaster A.-K."/>
            <person name="Ovreas L."/>
            <person name="Rohde M."/>
            <person name="Galperin M.Y."/>
            <person name="Jogler C."/>
        </authorList>
    </citation>
    <scope>NUCLEOTIDE SEQUENCE [LARGE SCALE GENOMIC DNA]</scope>
    <source>
        <strain evidence="1 2">Pla52n</strain>
    </source>
</reference>
<comment type="caution">
    <text evidence="1">The sequence shown here is derived from an EMBL/GenBank/DDBJ whole genome shotgun (WGS) entry which is preliminary data.</text>
</comment>
<name>A0A5C6AWM7_9BACT</name>
<dbReference type="EMBL" id="SJPN01000004">
    <property type="protein sequence ID" value="TWU02524.1"/>
    <property type="molecule type" value="Genomic_DNA"/>
</dbReference>
<evidence type="ECO:0000313" key="1">
    <source>
        <dbReference type="EMBL" id="TWU02524.1"/>
    </source>
</evidence>
<gene>
    <name evidence="1" type="ORF">Pla52n_35740</name>
</gene>
<protein>
    <submittedName>
        <fullName evidence="1">Uncharacterized protein</fullName>
    </submittedName>
</protein>
<evidence type="ECO:0000313" key="2">
    <source>
        <dbReference type="Proteomes" id="UP000320176"/>
    </source>
</evidence>
<sequence>MSQFVQLMRGRLMIVPLCASVLRQVSMQTGVNDPC</sequence>
<dbReference type="Proteomes" id="UP000320176">
    <property type="component" value="Unassembled WGS sequence"/>
</dbReference>